<accession>A0ABM9X4Q3</accession>
<dbReference type="RefSeq" id="WP_007120225.1">
    <property type="nucleotide sequence ID" value="NZ_ABID01000004.1"/>
</dbReference>
<dbReference type="SUPFAM" id="SSF46785">
    <property type="entry name" value="Winged helix' DNA-binding domain"/>
    <property type="match status" value="1"/>
</dbReference>
<gene>
    <name evidence="1" type="ORF">OIHEL45_16069</name>
</gene>
<reference evidence="1 2" key="1">
    <citation type="submission" date="2007-11" db="EMBL/GenBank/DDBJ databases">
        <authorList>
            <person name="Wagner-Dobler I."/>
            <person name="Ferriera S."/>
            <person name="Johnson J."/>
            <person name="Kravitz S."/>
            <person name="Beeson K."/>
            <person name="Sutton G."/>
            <person name="Rogers Y.-H."/>
            <person name="Friedman R."/>
            <person name="Frazier M."/>
            <person name="Venter J.C."/>
        </authorList>
    </citation>
    <scope>NUCLEOTIDE SEQUENCE [LARGE SCALE GENOMIC DNA]</scope>
    <source>
        <strain evidence="1 2">HEL-45</strain>
    </source>
</reference>
<organism evidence="1 2">
    <name type="scientific">Sulfitobacter indolifex HEL-45</name>
    <dbReference type="NCBI Taxonomy" id="391624"/>
    <lineage>
        <taxon>Bacteria</taxon>
        <taxon>Pseudomonadati</taxon>
        <taxon>Pseudomonadota</taxon>
        <taxon>Alphaproteobacteria</taxon>
        <taxon>Rhodobacterales</taxon>
        <taxon>Roseobacteraceae</taxon>
        <taxon>Sulfitobacter</taxon>
    </lineage>
</organism>
<comment type="caution">
    <text evidence="1">The sequence shown here is derived from an EMBL/GenBank/DDBJ whole genome shotgun (WGS) entry which is preliminary data.</text>
</comment>
<name>A0ABM9X4Q3_9RHOB</name>
<proteinExistence type="predicted"/>
<keyword evidence="2" id="KW-1185">Reference proteome</keyword>
<sequence>MIDPERIAATIVELAAARGADKTICPSEVARYLGGQNEDMWRPLMDPIREQAIKLDGEGAILIKQGGVRADPKTLTGIYRIAIAKGKT</sequence>
<protein>
    <recommendedName>
        <fullName evidence="3">DUF3253 domain-containing protein</fullName>
    </recommendedName>
</protein>
<evidence type="ECO:0000313" key="1">
    <source>
        <dbReference type="EMBL" id="EDQ04461.1"/>
    </source>
</evidence>
<evidence type="ECO:0000313" key="2">
    <source>
        <dbReference type="Proteomes" id="UP000003257"/>
    </source>
</evidence>
<dbReference type="Gene3D" id="1.10.10.10">
    <property type="entry name" value="Winged helix-like DNA-binding domain superfamily/Winged helix DNA-binding domain"/>
    <property type="match status" value="1"/>
</dbReference>
<evidence type="ECO:0008006" key="3">
    <source>
        <dbReference type="Google" id="ProtNLM"/>
    </source>
</evidence>
<dbReference type="InterPro" id="IPR036388">
    <property type="entry name" value="WH-like_DNA-bd_sf"/>
</dbReference>
<dbReference type="InterPro" id="IPR021660">
    <property type="entry name" value="DUF3253"/>
</dbReference>
<dbReference type="Proteomes" id="UP000003257">
    <property type="component" value="Unassembled WGS sequence"/>
</dbReference>
<dbReference type="Pfam" id="PF11625">
    <property type="entry name" value="DUF3253"/>
    <property type="match status" value="1"/>
</dbReference>
<dbReference type="InterPro" id="IPR036390">
    <property type="entry name" value="WH_DNA-bd_sf"/>
</dbReference>
<dbReference type="EMBL" id="ABID01000004">
    <property type="protein sequence ID" value="EDQ04461.1"/>
    <property type="molecule type" value="Genomic_DNA"/>
</dbReference>